<name>A0ABV6C1I1_9ACTN</name>
<dbReference type="InterPro" id="IPR003593">
    <property type="entry name" value="AAA+_ATPase"/>
</dbReference>
<dbReference type="PANTHER" id="PTHR42711:SF13">
    <property type="entry name" value="ABC TRANSPORTER, ATP-BINDING PROTEIN"/>
    <property type="match status" value="1"/>
</dbReference>
<dbReference type="SUPFAM" id="SSF52540">
    <property type="entry name" value="P-loop containing nucleoside triphosphate hydrolases"/>
    <property type="match status" value="1"/>
</dbReference>
<dbReference type="SMART" id="SM00382">
    <property type="entry name" value="AAA"/>
    <property type="match status" value="1"/>
</dbReference>
<evidence type="ECO:0000256" key="5">
    <source>
        <dbReference type="ARBA" id="ARBA00023251"/>
    </source>
</evidence>
<dbReference type="Proteomes" id="UP001589788">
    <property type="component" value="Unassembled WGS sequence"/>
</dbReference>
<organism evidence="7 8">
    <name type="scientific">Aciditerrimonas ferrireducens</name>
    <dbReference type="NCBI Taxonomy" id="667306"/>
    <lineage>
        <taxon>Bacteria</taxon>
        <taxon>Bacillati</taxon>
        <taxon>Actinomycetota</taxon>
        <taxon>Acidimicrobiia</taxon>
        <taxon>Acidimicrobiales</taxon>
        <taxon>Acidimicrobiaceae</taxon>
        <taxon>Aciditerrimonas</taxon>
    </lineage>
</organism>
<dbReference type="InterPro" id="IPR050763">
    <property type="entry name" value="ABC_transporter_ATP-binding"/>
</dbReference>
<dbReference type="InterPro" id="IPR025302">
    <property type="entry name" value="DrrA1/2-like_C"/>
</dbReference>
<protein>
    <submittedName>
        <fullName evidence="7">ABC transporter ATP-binding protein</fullName>
    </submittedName>
</protein>
<keyword evidence="2" id="KW-0813">Transport</keyword>
<dbReference type="Pfam" id="PF13732">
    <property type="entry name" value="DrrA1-3_C"/>
    <property type="match status" value="1"/>
</dbReference>
<dbReference type="Gene3D" id="3.40.50.300">
    <property type="entry name" value="P-loop containing nucleotide triphosphate hydrolases"/>
    <property type="match status" value="1"/>
</dbReference>
<evidence type="ECO:0000259" key="6">
    <source>
        <dbReference type="PROSITE" id="PS50893"/>
    </source>
</evidence>
<evidence type="ECO:0000256" key="3">
    <source>
        <dbReference type="ARBA" id="ARBA00022741"/>
    </source>
</evidence>
<comment type="caution">
    <text evidence="7">The sequence shown here is derived from an EMBL/GenBank/DDBJ whole genome shotgun (WGS) entry which is preliminary data.</text>
</comment>
<evidence type="ECO:0000256" key="1">
    <source>
        <dbReference type="ARBA" id="ARBA00004202"/>
    </source>
</evidence>
<dbReference type="EMBL" id="JBHLYQ010000036">
    <property type="protein sequence ID" value="MFC0081546.1"/>
    <property type="molecule type" value="Genomic_DNA"/>
</dbReference>
<evidence type="ECO:0000313" key="8">
    <source>
        <dbReference type="Proteomes" id="UP001589788"/>
    </source>
</evidence>
<dbReference type="InterPro" id="IPR027417">
    <property type="entry name" value="P-loop_NTPase"/>
</dbReference>
<evidence type="ECO:0000256" key="2">
    <source>
        <dbReference type="ARBA" id="ARBA00022448"/>
    </source>
</evidence>
<keyword evidence="4 7" id="KW-0067">ATP-binding</keyword>
<reference evidence="7 8" key="1">
    <citation type="submission" date="2024-09" db="EMBL/GenBank/DDBJ databases">
        <authorList>
            <person name="Sun Q."/>
            <person name="Mori K."/>
        </authorList>
    </citation>
    <scope>NUCLEOTIDE SEQUENCE [LARGE SCALE GENOMIC DNA]</scope>
    <source>
        <strain evidence="7 8">JCM 15389</strain>
    </source>
</reference>
<evidence type="ECO:0000313" key="7">
    <source>
        <dbReference type="EMBL" id="MFC0081546.1"/>
    </source>
</evidence>
<dbReference type="GO" id="GO:0005524">
    <property type="term" value="F:ATP binding"/>
    <property type="evidence" value="ECO:0007669"/>
    <property type="project" value="UniProtKB-KW"/>
</dbReference>
<proteinExistence type="predicted"/>
<gene>
    <name evidence="7" type="ORF">ACFFRE_05210</name>
</gene>
<dbReference type="PANTHER" id="PTHR42711">
    <property type="entry name" value="ABC TRANSPORTER ATP-BINDING PROTEIN"/>
    <property type="match status" value="1"/>
</dbReference>
<keyword evidence="5" id="KW-0046">Antibiotic resistance</keyword>
<dbReference type="CDD" id="cd03230">
    <property type="entry name" value="ABC_DR_subfamily_A"/>
    <property type="match status" value="1"/>
</dbReference>
<keyword evidence="8" id="KW-1185">Reference proteome</keyword>
<dbReference type="InterPro" id="IPR003439">
    <property type="entry name" value="ABC_transporter-like_ATP-bd"/>
</dbReference>
<dbReference type="Pfam" id="PF00005">
    <property type="entry name" value="ABC_tran"/>
    <property type="match status" value="1"/>
</dbReference>
<dbReference type="PROSITE" id="PS50893">
    <property type="entry name" value="ABC_TRANSPORTER_2"/>
    <property type="match status" value="1"/>
</dbReference>
<feature type="domain" description="ABC transporter" evidence="6">
    <location>
        <begin position="21"/>
        <end position="249"/>
    </location>
</feature>
<accession>A0ABV6C1I1</accession>
<comment type="subcellular location">
    <subcellularLocation>
        <location evidence="1">Cell membrane</location>
        <topology evidence="1">Peripheral membrane protein</topology>
    </subcellularLocation>
</comment>
<sequence>MPAGGRAEATQRAGAGRATAVATSALTKRFGDRVAYEEVTLEVHEGEVFGLLGPNGAGKTTLVRTLTTLVAPSAGHATVAGLAVTEANALAIRQRVGVMPETPGLYLRLSVQDNLRCFAELRELPDAVAEVRRVLEVVGMTGRAQDPCGALSKGLRQRVSLARALLGSPAVLFLDEPTSGLDPGATREVLALVDELRQGGTTVVLTTHRLEEAERLCDRVAILATRLRRVGRPGELRRRLFGAALTLRTAGPLADPGGLLGGVPGVQRWRASAPATYHLEIDDPRHVAPALVRALVAAGADVLELTEERHSLEDVYLQLVGKEDSRR</sequence>
<dbReference type="RefSeq" id="WP_377788821.1">
    <property type="nucleotide sequence ID" value="NZ_JBHLYQ010000036.1"/>
</dbReference>
<evidence type="ECO:0000256" key="4">
    <source>
        <dbReference type="ARBA" id="ARBA00022840"/>
    </source>
</evidence>
<keyword evidence="3" id="KW-0547">Nucleotide-binding</keyword>